<dbReference type="RefSeq" id="WP_382773461.1">
    <property type="nucleotide sequence ID" value="NZ_JBHXKZ010000011.1"/>
</dbReference>
<dbReference type="SUPFAM" id="SSF101386">
    <property type="entry name" value="all-alpha NTP pyrophosphatases"/>
    <property type="match status" value="1"/>
</dbReference>
<proteinExistence type="predicted"/>
<dbReference type="Pfam" id="PF12643">
    <property type="entry name" value="MazG-like"/>
    <property type="match status" value="1"/>
</dbReference>
<reference evidence="1 2" key="1">
    <citation type="submission" date="2024-09" db="EMBL/GenBank/DDBJ databases">
        <title>The Natural Products Discovery Center: Release of the First 8490 Sequenced Strains for Exploring Actinobacteria Biosynthetic Diversity.</title>
        <authorList>
            <person name="Kalkreuter E."/>
            <person name="Kautsar S.A."/>
            <person name="Yang D."/>
            <person name="Bader C.D."/>
            <person name="Teijaro C.N."/>
            <person name="Fluegel L."/>
            <person name="Davis C.M."/>
            <person name="Simpson J.R."/>
            <person name="Lauterbach L."/>
            <person name="Steele A.D."/>
            <person name="Gui C."/>
            <person name="Meng S."/>
            <person name="Li G."/>
            <person name="Viehrig K."/>
            <person name="Ye F."/>
            <person name="Su P."/>
            <person name="Kiefer A.F."/>
            <person name="Nichols A."/>
            <person name="Cepeda A.J."/>
            <person name="Yan W."/>
            <person name="Fan B."/>
            <person name="Jiang Y."/>
            <person name="Adhikari A."/>
            <person name="Zheng C.-J."/>
            <person name="Schuster L."/>
            <person name="Cowan T.M."/>
            <person name="Smanski M.J."/>
            <person name="Chevrette M.G."/>
            <person name="De Carvalho L.P.S."/>
            <person name="Shen B."/>
        </authorList>
    </citation>
    <scope>NUCLEOTIDE SEQUENCE [LARGE SCALE GENOMIC DNA]</scope>
    <source>
        <strain evidence="1 2">NPDC058428</strain>
    </source>
</reference>
<dbReference type="EMBL" id="JBHXKZ010000011">
    <property type="protein sequence ID" value="MFD4824035.1"/>
    <property type="molecule type" value="Genomic_DNA"/>
</dbReference>
<comment type="caution">
    <text evidence="1">The sequence shown here is derived from an EMBL/GenBank/DDBJ whole genome shotgun (WGS) entry which is preliminary data.</text>
</comment>
<protein>
    <submittedName>
        <fullName evidence="1">Nucleoside triphosphate pyrophosphohydrolase</fullName>
    </submittedName>
</protein>
<name>A0ABW6F3V5_9ACTN</name>
<gene>
    <name evidence="1" type="ORF">ACFWOQ_15780</name>
</gene>
<evidence type="ECO:0000313" key="2">
    <source>
        <dbReference type="Proteomes" id="UP001598352"/>
    </source>
</evidence>
<evidence type="ECO:0000313" key="1">
    <source>
        <dbReference type="EMBL" id="MFD4824035.1"/>
    </source>
</evidence>
<dbReference type="InterPro" id="IPR025984">
    <property type="entry name" value="DCTPP"/>
</dbReference>
<accession>A0ABW6F3V5</accession>
<dbReference type="Proteomes" id="UP001598352">
    <property type="component" value="Unassembled WGS sequence"/>
</dbReference>
<dbReference type="CDD" id="cd11532">
    <property type="entry name" value="NTP-PPase_COG4997"/>
    <property type="match status" value="1"/>
</dbReference>
<keyword evidence="2" id="KW-1185">Reference proteome</keyword>
<dbReference type="InterPro" id="IPR038735">
    <property type="entry name" value="MSMEG_1276-like_NTP-PPase_dom"/>
</dbReference>
<sequence length="110" mass="12335">MGQEQLDRHSKLVRDRVPEIIRAAAIKPITYIAGPEEYRSRLRDKLGEEVAEFLSADDAAAVEELADVLEVVYALAEDLGVDSAELEEVRRSKARERGGFTNRVIWSGNH</sequence>
<organism evidence="1 2">
    <name type="scientific">Streptomyces rubiginosohelvolus</name>
    <dbReference type="NCBI Taxonomy" id="67362"/>
    <lineage>
        <taxon>Bacteria</taxon>
        <taxon>Bacillati</taxon>
        <taxon>Actinomycetota</taxon>
        <taxon>Actinomycetes</taxon>
        <taxon>Kitasatosporales</taxon>
        <taxon>Streptomycetaceae</taxon>
        <taxon>Streptomyces</taxon>
    </lineage>
</organism>